<evidence type="ECO:0000313" key="3">
    <source>
        <dbReference type="Proteomes" id="UP000015001"/>
    </source>
</evidence>
<protein>
    <submittedName>
        <fullName evidence="2">Uncharacterized protein</fullName>
    </submittedName>
</protein>
<dbReference type="PATRIC" id="fig|1283301.3.peg.4442"/>
<organism evidence="2 3">
    <name type="scientific">Streptomyces afghaniensis 772</name>
    <dbReference type="NCBI Taxonomy" id="1283301"/>
    <lineage>
        <taxon>Bacteria</taxon>
        <taxon>Bacillati</taxon>
        <taxon>Actinomycetota</taxon>
        <taxon>Actinomycetes</taxon>
        <taxon>Kitasatosporales</taxon>
        <taxon>Streptomycetaceae</taxon>
        <taxon>Streptomyces</taxon>
    </lineage>
</organism>
<keyword evidence="3" id="KW-1185">Reference proteome</keyword>
<comment type="caution">
    <text evidence="2">The sequence shown here is derived from an EMBL/GenBank/DDBJ whole genome shotgun (WGS) entry which is preliminary data.</text>
</comment>
<proteinExistence type="predicted"/>
<name>S4MP50_9ACTN</name>
<dbReference type="HOGENOM" id="CLU_2234945_0_0_11"/>
<dbReference type="Proteomes" id="UP000015001">
    <property type="component" value="Unassembled WGS sequence"/>
</dbReference>
<reference evidence="2 3" key="1">
    <citation type="submission" date="2013-02" db="EMBL/GenBank/DDBJ databases">
        <title>Draft Genome Sequence of Streptomyces afghaniensis, Which Produces Compounds of the Julimycin B-Complex.</title>
        <authorList>
            <person name="Gruening B.A."/>
            <person name="Praeg A."/>
            <person name="Erxleben A."/>
            <person name="Guenther S."/>
            <person name="Fiedler H.-P."/>
            <person name="Goodfellow M."/>
            <person name="Mueller M."/>
        </authorList>
    </citation>
    <scope>NUCLEOTIDE SEQUENCE [LARGE SCALE GENOMIC DNA]</scope>
    <source>
        <strain evidence="2 3">772</strain>
    </source>
</reference>
<accession>S4MP50</accession>
<evidence type="ECO:0000313" key="2">
    <source>
        <dbReference type="EMBL" id="EPJ38486.1"/>
    </source>
</evidence>
<sequence length="105" mass="11329">MLASGHGDVPLRRLRGELSGSGREVPGRLRRCVPYAASPRAVPLRGPATYLGPPLLPCVSEWVRGVSGRWQDSASAGQARNVCESTCREQAPESHIERLTLVRGV</sequence>
<feature type="region of interest" description="Disordered" evidence="1">
    <location>
        <begin position="1"/>
        <end position="23"/>
    </location>
</feature>
<dbReference type="AlphaFoldDB" id="S4MP50"/>
<evidence type="ECO:0000256" key="1">
    <source>
        <dbReference type="SAM" id="MobiDB-lite"/>
    </source>
</evidence>
<gene>
    <name evidence="2" type="ORF">STAFG_4469</name>
</gene>
<dbReference type="EMBL" id="AOPY01001457">
    <property type="protein sequence ID" value="EPJ38486.1"/>
    <property type="molecule type" value="Genomic_DNA"/>
</dbReference>